<dbReference type="PROSITE" id="PS50176">
    <property type="entry name" value="ARM_REPEAT"/>
    <property type="match status" value="2"/>
</dbReference>
<dbReference type="InterPro" id="IPR016024">
    <property type="entry name" value="ARM-type_fold"/>
</dbReference>
<dbReference type="PANTHER" id="PTHR22895">
    <property type="entry name" value="ARMADILLO REPEAT-CONTAINING PROTEIN 6"/>
    <property type="match status" value="1"/>
</dbReference>
<dbReference type="InterPro" id="IPR011989">
    <property type="entry name" value="ARM-like"/>
</dbReference>
<proteinExistence type="predicted"/>
<dbReference type="InterPro" id="IPR000225">
    <property type="entry name" value="Armadillo"/>
</dbReference>
<dbReference type="PANTHER" id="PTHR22895:SF0">
    <property type="entry name" value="ARMADILLO REPEAT-CONTAINING PROTEIN 6"/>
    <property type="match status" value="1"/>
</dbReference>
<dbReference type="SUPFAM" id="SSF48371">
    <property type="entry name" value="ARM repeat"/>
    <property type="match status" value="1"/>
</dbReference>
<sequence>MAQDRQTQKGGGGEASLRSTPAIVSAAVVASAAPVLVGLRSGCVGGHSSACGRGRRHHCGGRRLSMLARTPWTLEHAACHAETSATAQAPRSGVREPRVMIRCLRSLPLLPLMLRNLSALALAGLCSAASAPPPDGFFLQNGTDPSTVAAALKQKHRLLCPDGYYRTSEILYGCYGTLGKRTGALQPGVSRVIAKVPAGAQNYSAEVITSFNAELQVKDAAQGSFILKDGHVDPKFAPPAGNFRYQHTARNTEALSVSGGLPTDILIILSNLADQQGTAEIHYRFDGIRPCRAVPTGCSPLNATAAAADVQALGVWARHKFGDFGRAWDAILNVATGGAAGGSPQGGRLLAPAEISWLGWRAVCNYWGGASSASSWQQTFSVLDRDGSDSISGLEFGSGAYAPQLQADLAGQTAPSSGGGAGTASLLRMLLVPLLALLVLSAYCVYSRPAVLGMASRKAGELREGMADHGDPELDASESERKVLFMKPEDGEQPSKGQARSCGLDTLASCVFTRADGSRQLQPLPPRGAPQEVEAVVQRMCAAREDQAAQEACLRRLEDLALEPDLKQRILECGGVDATLEAMRQHASSAAVQEHACAVLGNQAARGEGRCSLPLLETGAVPKVVRSMTAHAPSAAVQETGCWALREFATTSEGRQEIQRSRGAEQVLHAMQDHPAAAAVLEHGCTALAYLAYDADFRRRIARGGGVGAVLRCMRSQPDDTVVQEAGCLALRNFACSSGPQQLILESKGDDEILQAMRIHSRSASLQETALDALLILRPAPDRLAEVGALELARAAVERHNDSASLHAKACKLVAHMAAGGDAARAQLAGSRAEDVVQRARLAFPDSEEVQSAAQEALSAMQ</sequence>
<gene>
    <name evidence="4" type="ORF">AMON00008_LOCUS50751</name>
</gene>
<feature type="domain" description="LRRK2 ARM repeat" evidence="3">
    <location>
        <begin position="624"/>
        <end position="778"/>
    </location>
</feature>
<dbReference type="SMART" id="SM00185">
    <property type="entry name" value="ARM"/>
    <property type="match status" value="5"/>
</dbReference>
<organism evidence="4">
    <name type="scientific">Alexandrium monilatum</name>
    <dbReference type="NCBI Taxonomy" id="311494"/>
    <lineage>
        <taxon>Eukaryota</taxon>
        <taxon>Sar</taxon>
        <taxon>Alveolata</taxon>
        <taxon>Dinophyceae</taxon>
        <taxon>Gonyaulacales</taxon>
        <taxon>Pyrocystaceae</taxon>
        <taxon>Alexandrium</taxon>
    </lineage>
</organism>
<reference evidence="4" key="1">
    <citation type="submission" date="2021-01" db="EMBL/GenBank/DDBJ databases">
        <authorList>
            <person name="Corre E."/>
            <person name="Pelletier E."/>
            <person name="Niang G."/>
            <person name="Scheremetjew M."/>
            <person name="Finn R."/>
            <person name="Kale V."/>
            <person name="Holt S."/>
            <person name="Cochrane G."/>
            <person name="Meng A."/>
            <person name="Brown T."/>
            <person name="Cohen L."/>
        </authorList>
    </citation>
    <scope>NUCLEOTIDE SEQUENCE</scope>
    <source>
        <strain evidence="4">CCMP3105</strain>
    </source>
</reference>
<evidence type="ECO:0000259" key="3">
    <source>
        <dbReference type="Pfam" id="PF23744"/>
    </source>
</evidence>
<dbReference type="AlphaFoldDB" id="A0A7S4SKB1"/>
<dbReference type="InterPro" id="IPR018247">
    <property type="entry name" value="EF_Hand_1_Ca_BS"/>
</dbReference>
<dbReference type="PROSITE" id="PS00018">
    <property type="entry name" value="EF_HAND_1"/>
    <property type="match status" value="1"/>
</dbReference>
<dbReference type="InterPro" id="IPR056597">
    <property type="entry name" value="ARM_LRRK2"/>
</dbReference>
<accession>A0A7S4SKB1</accession>
<evidence type="ECO:0000256" key="1">
    <source>
        <dbReference type="ARBA" id="ARBA00022737"/>
    </source>
</evidence>
<name>A0A7S4SKB1_9DINO</name>
<evidence type="ECO:0000313" key="4">
    <source>
        <dbReference type="EMBL" id="CAE4646800.1"/>
    </source>
</evidence>
<feature type="repeat" description="ARM" evidence="2">
    <location>
        <begin position="619"/>
        <end position="663"/>
    </location>
</feature>
<dbReference type="Gene3D" id="1.25.10.10">
    <property type="entry name" value="Leucine-rich Repeat Variant"/>
    <property type="match status" value="1"/>
</dbReference>
<protein>
    <recommendedName>
        <fullName evidence="3">LRRK2 ARM repeat domain-containing protein</fullName>
    </recommendedName>
</protein>
<dbReference type="Pfam" id="PF23744">
    <property type="entry name" value="ARM_LRRK2"/>
    <property type="match status" value="1"/>
</dbReference>
<feature type="repeat" description="ARM" evidence="2">
    <location>
        <begin position="705"/>
        <end position="749"/>
    </location>
</feature>
<dbReference type="EMBL" id="HBNR01071637">
    <property type="protein sequence ID" value="CAE4646800.1"/>
    <property type="molecule type" value="Transcribed_RNA"/>
</dbReference>
<keyword evidence="1" id="KW-0677">Repeat</keyword>
<evidence type="ECO:0000256" key="2">
    <source>
        <dbReference type="PROSITE-ProRule" id="PRU00259"/>
    </source>
</evidence>